<dbReference type="Gene3D" id="3.80.10.10">
    <property type="entry name" value="Ribonuclease Inhibitor"/>
    <property type="match status" value="1"/>
</dbReference>
<evidence type="ECO:0000313" key="2">
    <source>
        <dbReference type="Proteomes" id="UP000807306"/>
    </source>
</evidence>
<dbReference type="EMBL" id="MU157989">
    <property type="protein sequence ID" value="KAF9521791.1"/>
    <property type="molecule type" value="Genomic_DNA"/>
</dbReference>
<organism evidence="1 2">
    <name type="scientific">Crepidotus variabilis</name>
    <dbReference type="NCBI Taxonomy" id="179855"/>
    <lineage>
        <taxon>Eukaryota</taxon>
        <taxon>Fungi</taxon>
        <taxon>Dikarya</taxon>
        <taxon>Basidiomycota</taxon>
        <taxon>Agaricomycotina</taxon>
        <taxon>Agaricomycetes</taxon>
        <taxon>Agaricomycetidae</taxon>
        <taxon>Agaricales</taxon>
        <taxon>Agaricineae</taxon>
        <taxon>Crepidotaceae</taxon>
        <taxon>Crepidotus</taxon>
    </lineage>
</organism>
<reference evidence="1" key="1">
    <citation type="submission" date="2020-11" db="EMBL/GenBank/DDBJ databases">
        <authorList>
            <consortium name="DOE Joint Genome Institute"/>
            <person name="Ahrendt S."/>
            <person name="Riley R."/>
            <person name="Andreopoulos W."/>
            <person name="Labutti K."/>
            <person name="Pangilinan J."/>
            <person name="Ruiz-Duenas F.J."/>
            <person name="Barrasa J.M."/>
            <person name="Sanchez-Garcia M."/>
            <person name="Camarero S."/>
            <person name="Miyauchi S."/>
            <person name="Serrano A."/>
            <person name="Linde D."/>
            <person name="Babiker R."/>
            <person name="Drula E."/>
            <person name="Ayuso-Fernandez I."/>
            <person name="Pacheco R."/>
            <person name="Padilla G."/>
            <person name="Ferreira P."/>
            <person name="Barriuso J."/>
            <person name="Kellner H."/>
            <person name="Castanera R."/>
            <person name="Alfaro M."/>
            <person name="Ramirez L."/>
            <person name="Pisabarro A.G."/>
            <person name="Kuo A."/>
            <person name="Tritt A."/>
            <person name="Lipzen A."/>
            <person name="He G."/>
            <person name="Yan M."/>
            <person name="Ng V."/>
            <person name="Cullen D."/>
            <person name="Martin F."/>
            <person name="Rosso M.-N."/>
            <person name="Henrissat B."/>
            <person name="Hibbett D."/>
            <person name="Martinez A.T."/>
            <person name="Grigoriev I.V."/>
        </authorList>
    </citation>
    <scope>NUCLEOTIDE SEQUENCE</scope>
    <source>
        <strain evidence="1">CBS 506.95</strain>
    </source>
</reference>
<keyword evidence="2" id="KW-1185">Reference proteome</keyword>
<accession>A0A9P6JHU3</accession>
<name>A0A9P6JHU3_9AGAR</name>
<dbReference type="InterPro" id="IPR032675">
    <property type="entry name" value="LRR_dom_sf"/>
</dbReference>
<gene>
    <name evidence="1" type="ORF">CPB83DRAFT_865238</name>
</gene>
<protein>
    <submittedName>
        <fullName evidence="1">Uncharacterized protein</fullName>
    </submittedName>
</protein>
<dbReference type="AlphaFoldDB" id="A0A9P6JHU3"/>
<dbReference type="SUPFAM" id="SSF52047">
    <property type="entry name" value="RNI-like"/>
    <property type="match status" value="1"/>
</dbReference>
<evidence type="ECO:0000313" key="1">
    <source>
        <dbReference type="EMBL" id="KAF9521791.1"/>
    </source>
</evidence>
<proteinExistence type="predicted"/>
<comment type="caution">
    <text evidence="1">The sequence shown here is derived from an EMBL/GenBank/DDBJ whole genome shotgun (WGS) entry which is preliminary data.</text>
</comment>
<dbReference type="OrthoDB" id="3066331at2759"/>
<dbReference type="Proteomes" id="UP000807306">
    <property type="component" value="Unassembled WGS sequence"/>
</dbReference>
<sequence length="271" mass="31144">MTSKCVNLIDIGVYFHGRSHIDCSSLSPYDSTFAPLRDKVVFNYAKSLFVHSGFRVALTTIVQDFTFPSLDKLQFLSTGHSVSLIDHSTSLSEGLRTTLSFFSGLTTLRLLRVEIGDANLLEIFHSTPLLTMLDIMLGVYYQHQFLLNDAGVVNHLTIDGTQSLPPILPRLRDLRLYYCPDEEYPVAENFTRYVSLAISRFHWAQSHMNVRDEGVPPSKITQDLPTYPFRLYMKFNADYFYSKLEPIRRAFPDAEYPIFWPEISRSYSKEV</sequence>